<organism evidence="2 3">
    <name type="scientific">Phyllostomus discolor</name>
    <name type="common">pale spear-nosed bat</name>
    <dbReference type="NCBI Taxonomy" id="89673"/>
    <lineage>
        <taxon>Eukaryota</taxon>
        <taxon>Metazoa</taxon>
        <taxon>Chordata</taxon>
        <taxon>Craniata</taxon>
        <taxon>Vertebrata</taxon>
        <taxon>Euteleostomi</taxon>
        <taxon>Mammalia</taxon>
        <taxon>Eutheria</taxon>
        <taxon>Laurasiatheria</taxon>
        <taxon>Chiroptera</taxon>
        <taxon>Yangochiroptera</taxon>
        <taxon>Phyllostomidae</taxon>
        <taxon>Phyllostominae</taxon>
        <taxon>Phyllostomus</taxon>
    </lineage>
</organism>
<sequence>MVSHYLTFPHSLVFARYSGQSASRLLTQTCAFPGGRVIPRRSRLYSKAFLASLIAAAWKNSSKLGPILHAHLIPLAMRSVSIQGHACSSDPTWSSPGVPVNSESWADGWADPDRASRLGPAAPANL</sequence>
<feature type="region of interest" description="Disordered" evidence="1">
    <location>
        <begin position="85"/>
        <end position="126"/>
    </location>
</feature>
<dbReference type="EMBL" id="JABVXQ010000007">
    <property type="protein sequence ID" value="KAF6099888.1"/>
    <property type="molecule type" value="Genomic_DNA"/>
</dbReference>
<evidence type="ECO:0000313" key="2">
    <source>
        <dbReference type="EMBL" id="KAF6099888.1"/>
    </source>
</evidence>
<gene>
    <name evidence="2" type="ORF">HJG60_011612</name>
</gene>
<proteinExistence type="predicted"/>
<protein>
    <submittedName>
        <fullName evidence="2">Uncharacterized protein</fullName>
    </submittedName>
</protein>
<evidence type="ECO:0000313" key="3">
    <source>
        <dbReference type="Proteomes" id="UP000664940"/>
    </source>
</evidence>
<comment type="caution">
    <text evidence="2">The sequence shown here is derived from an EMBL/GenBank/DDBJ whole genome shotgun (WGS) entry which is preliminary data.</text>
</comment>
<accession>A0A833ZNX6</accession>
<dbReference type="AlphaFoldDB" id="A0A833ZNX6"/>
<evidence type="ECO:0000256" key="1">
    <source>
        <dbReference type="SAM" id="MobiDB-lite"/>
    </source>
</evidence>
<name>A0A833ZNX6_9CHIR</name>
<dbReference type="Proteomes" id="UP000664940">
    <property type="component" value="Unassembled WGS sequence"/>
</dbReference>
<reference evidence="2 3" key="1">
    <citation type="journal article" date="2020" name="Nature">
        <title>Six reference-quality genomes reveal evolution of bat adaptations.</title>
        <authorList>
            <person name="Jebb D."/>
            <person name="Huang Z."/>
            <person name="Pippel M."/>
            <person name="Hughes G.M."/>
            <person name="Lavrichenko K."/>
            <person name="Devanna P."/>
            <person name="Winkler S."/>
            <person name="Jermiin L.S."/>
            <person name="Skirmuntt E.C."/>
            <person name="Katzourakis A."/>
            <person name="Burkitt-Gray L."/>
            <person name="Ray D.A."/>
            <person name="Sullivan K.A.M."/>
            <person name="Roscito J.G."/>
            <person name="Kirilenko B.M."/>
            <person name="Davalos L.M."/>
            <person name="Corthals A.P."/>
            <person name="Power M.L."/>
            <person name="Jones G."/>
            <person name="Ransome R.D."/>
            <person name="Dechmann D.K.N."/>
            <person name="Locatelli A.G."/>
            <person name="Puechmaille S.J."/>
            <person name="Fedrigo O."/>
            <person name="Jarvis E.D."/>
            <person name="Hiller M."/>
            <person name="Vernes S.C."/>
            <person name="Myers E.W."/>
            <person name="Teeling E.C."/>
        </authorList>
    </citation>
    <scope>NUCLEOTIDE SEQUENCE [LARGE SCALE GENOMIC DNA]</scope>
    <source>
        <strain evidence="2">Bat1K_MPI-CBG_1</strain>
    </source>
</reference>